<dbReference type="AlphaFoldDB" id="A0A8R1TX35"/>
<evidence type="ECO:0000313" key="1">
    <source>
        <dbReference type="EnsemblMetazoa" id="OVOC6684.1"/>
    </source>
</evidence>
<dbReference type="EMBL" id="CMVM020000180">
    <property type="status" value="NOT_ANNOTATED_CDS"/>
    <property type="molecule type" value="Genomic_DNA"/>
</dbReference>
<dbReference type="Proteomes" id="UP000024404">
    <property type="component" value="Unassembled WGS sequence"/>
</dbReference>
<name>A0A8R1TX35_ONCVO</name>
<sequence>MHFESTKYIQQGKASDVLSKKFQKSTTVVLSSATFHPMNIYFPDISYPQPDNFVSQKNETSLTTFASFMPEFVEKM</sequence>
<proteinExistence type="predicted"/>
<accession>A0A8R1TX35</accession>
<reference evidence="1" key="2">
    <citation type="submission" date="2022-06" db="UniProtKB">
        <authorList>
            <consortium name="EnsemblMetazoa"/>
        </authorList>
    </citation>
    <scope>IDENTIFICATION</scope>
</reference>
<reference evidence="2" key="1">
    <citation type="submission" date="2013-10" db="EMBL/GenBank/DDBJ databases">
        <title>Genome sequencing of Onchocerca volvulus.</title>
        <authorList>
            <person name="Cotton J."/>
            <person name="Tsai J."/>
            <person name="Stanley E."/>
            <person name="Tracey A."/>
            <person name="Holroyd N."/>
            <person name="Lustigman S."/>
            <person name="Berriman M."/>
        </authorList>
    </citation>
    <scope>NUCLEOTIDE SEQUENCE</scope>
</reference>
<protein>
    <submittedName>
        <fullName evidence="1">Uncharacterized protein</fullName>
    </submittedName>
</protein>
<evidence type="ECO:0000313" key="2">
    <source>
        <dbReference type="Proteomes" id="UP000024404"/>
    </source>
</evidence>
<dbReference type="EnsemblMetazoa" id="OVOC6684.1">
    <property type="protein sequence ID" value="OVOC6684.1"/>
    <property type="gene ID" value="WBGene00243493"/>
</dbReference>
<organism evidence="1 2">
    <name type="scientific">Onchocerca volvulus</name>
    <dbReference type="NCBI Taxonomy" id="6282"/>
    <lineage>
        <taxon>Eukaryota</taxon>
        <taxon>Metazoa</taxon>
        <taxon>Ecdysozoa</taxon>
        <taxon>Nematoda</taxon>
        <taxon>Chromadorea</taxon>
        <taxon>Rhabditida</taxon>
        <taxon>Spirurina</taxon>
        <taxon>Spiruromorpha</taxon>
        <taxon>Filarioidea</taxon>
        <taxon>Onchocercidae</taxon>
        <taxon>Onchocerca</taxon>
    </lineage>
</organism>
<keyword evidence="2" id="KW-1185">Reference proteome</keyword>